<feature type="compositionally biased region" description="Pro residues" evidence="6">
    <location>
        <begin position="537"/>
        <end position="554"/>
    </location>
</feature>
<dbReference type="STRING" id="1408163.A0A0F4YMX1"/>
<dbReference type="Pfam" id="PF09763">
    <property type="entry name" value="Sec3_CC"/>
    <property type="match status" value="1"/>
</dbReference>
<evidence type="ECO:0000313" key="9">
    <source>
        <dbReference type="Proteomes" id="UP000053958"/>
    </source>
</evidence>
<keyword evidence="2" id="KW-0813">Transport</keyword>
<evidence type="ECO:0000256" key="3">
    <source>
        <dbReference type="ARBA" id="ARBA00022483"/>
    </source>
</evidence>
<dbReference type="GO" id="GO:0000145">
    <property type="term" value="C:exocyst"/>
    <property type="evidence" value="ECO:0007669"/>
    <property type="project" value="InterPro"/>
</dbReference>
<dbReference type="PANTHER" id="PTHR16092">
    <property type="entry name" value="SEC3/SYNTAXIN-RELATED"/>
    <property type="match status" value="1"/>
</dbReference>
<keyword evidence="9" id="KW-1185">Reference proteome</keyword>
<feature type="compositionally biased region" description="Polar residues" evidence="6">
    <location>
        <begin position="454"/>
        <end position="469"/>
    </location>
</feature>
<dbReference type="Pfam" id="PF20654">
    <property type="entry name" value="Sec3_C-term"/>
    <property type="match status" value="1"/>
</dbReference>
<evidence type="ECO:0000256" key="4">
    <source>
        <dbReference type="ARBA" id="ARBA00023054"/>
    </source>
</evidence>
<sequence>MSSREQPRGYPPKEPPASRSRRPAEDARNDAGAGRGGGTMSRAQMFQDEKRRIIQSCFSKKDSDGVLAESYITHIRITEDAAYPSTPAPPNSPPENKKPRLIIVALRKSGRVRMHKARENNDGSFSIGKTWMLDDLVSIQSYTDLPATTQLEQQQKQWASNVGFVVTIGKPYYWQAANYKERDFFIASLVKIYKKYTGGRVPKLIGFDERQRQMLIGDTSQGSSQPEASENPQGSQAPQPDQQSSQYSNRAPSREGKRDLRLQPSEEQFLKSQRSRDQIPRPSTGQSPAKIGPQVPNQREEPSSKLNGRLESDRMAGPPKSQLDSKSDFSVRSPVDSSPESTRTRPRGVEDRTTDSRQGGRPPPSRDGKETPEYKPFQGLDVNKEPVPPSTSGSVTSDHTPSGSIGQRTFLTDSSDKLSRPSSRQDGGPPSRGSDRSNQTPRNLDVEIPPSLRPGSSGSVSTKPPSESTRPPPEAQPTKPPPEPTAVPSKTTEPAAAPSKMTEPTTAPSKTTEPTAAPSKTTESTEAPPQSTVSAPPAEPSAEPPATSPPTSPPEKPETQPPEEKEEVHRPGLGPMVKKKSAKDVAGAFRKAANAYSAFKPRPGGAGERLMKQRNQTPSNEPDGITSVVPAPSLRALNNEANKTPASPSTTSQPAPSTTTSSGQEPPKVEITRAGTDDAAQPTTGDETKEALSAGATETTEERSRSRSRSPSQERRRKRREDNTVKYCQALGIDPSLLEGRGAEFDDILTDLGWNGRLSDDKKIEDLEADIRRQIGRVQATSWLGNIEHQEGKIDQLTRLIDKTIEECDELDGLLTLYSHELSTLHDDVAYIEAQSQGLQVQTANQKLLQNELQNLLKTLSISSEDLRPLKEASLSNPDGIKETETVLSMLYKAMLMIDSDIRQNKKRMADAAGDHSGLGVYADTEVGQMRAIREKKEEYRVEAGLFLQRLKQFMSVAFKVAEQKRANAAANSNKDPLKLDSTSRDLARQELWMYNALMLFAREVSSKEWTAIISLYEQEAKGPYQNEFRDHCSSWKKAAKKPTGEEHELLFTHHEKEKDIDGIATAARKLTVRRGKTVRVTGGLRLSISEKRQTGKMEPFEVFAGALQETLRVISEEQNFAVQFFHLSSLSNAEFPDIVAASNPEDRKRPDLSVKHSHDPDRDLAKKVEQMMDGIYSFWQTDMQNLVEWVIKTDQLQGVGVLAALERAISEFEDTNQDFIVHSLQKLHSRLNGLFSRFVDEQIRGIEETKVKVNKRKGVISFMRIFPNFSAAVENMLAYPSQEFSEIRLSVNEAYNKINRAMWESLKFIAKEAPGQAPGATTGATDPEDKEALNYHILLIENMNHYIEEVDVRGLPVLEKWRDRAIQDYHEHMKLYMDAVIRRPLGKLLEFIESTESLLATTSNPSDIAARASHSKNVARKLVSSYDSKELRRGADLLKKRVEKHFGDADDPGLSRSLVSKVYKECEARYADTYDRLKRIIDSVYDGQIELEWSKEEAVAMFRRV</sequence>
<feature type="region of interest" description="Disordered" evidence="6">
    <location>
        <begin position="218"/>
        <end position="723"/>
    </location>
</feature>
<feature type="compositionally biased region" description="Basic and acidic residues" evidence="6">
    <location>
        <begin position="364"/>
        <end position="373"/>
    </location>
</feature>
<comment type="similarity">
    <text evidence="1">Belongs to the SEC3 family.</text>
</comment>
<dbReference type="GO" id="GO:0006893">
    <property type="term" value="P:Golgi to plasma membrane transport"/>
    <property type="evidence" value="ECO:0007669"/>
    <property type="project" value="TreeGrafter"/>
</dbReference>
<gene>
    <name evidence="8" type="ORF">T310_6866</name>
</gene>
<organism evidence="8 9">
    <name type="scientific">Rasamsonia emersonii (strain ATCC 16479 / CBS 393.64 / IMI 116815)</name>
    <dbReference type="NCBI Taxonomy" id="1408163"/>
    <lineage>
        <taxon>Eukaryota</taxon>
        <taxon>Fungi</taxon>
        <taxon>Dikarya</taxon>
        <taxon>Ascomycota</taxon>
        <taxon>Pezizomycotina</taxon>
        <taxon>Eurotiomycetes</taxon>
        <taxon>Eurotiomycetidae</taxon>
        <taxon>Eurotiales</taxon>
        <taxon>Trichocomaceae</taxon>
        <taxon>Rasamsonia</taxon>
    </lineage>
</organism>
<dbReference type="GO" id="GO:0005886">
    <property type="term" value="C:plasma membrane"/>
    <property type="evidence" value="ECO:0007669"/>
    <property type="project" value="TreeGrafter"/>
</dbReference>
<feature type="compositionally biased region" description="Basic and acidic residues" evidence="6">
    <location>
        <begin position="252"/>
        <end position="261"/>
    </location>
</feature>
<feature type="coiled-coil region" evidence="5">
    <location>
        <begin position="787"/>
        <end position="814"/>
    </location>
</feature>
<dbReference type="SMART" id="SM01313">
    <property type="entry name" value="Sec3-PIP2_bind"/>
    <property type="match status" value="1"/>
</dbReference>
<dbReference type="Gene3D" id="2.30.29.90">
    <property type="match status" value="1"/>
</dbReference>
<accession>A0A0F4YMX1</accession>
<protein>
    <submittedName>
        <fullName evidence="8">Exocyst complex component Sec3</fullName>
    </submittedName>
</protein>
<evidence type="ECO:0000256" key="1">
    <source>
        <dbReference type="ARBA" id="ARBA00006518"/>
    </source>
</evidence>
<feature type="compositionally biased region" description="Polar residues" evidence="6">
    <location>
        <begin position="502"/>
        <end position="533"/>
    </location>
</feature>
<evidence type="ECO:0000259" key="7">
    <source>
        <dbReference type="SMART" id="SM01313"/>
    </source>
</evidence>
<feature type="compositionally biased region" description="Basic and acidic residues" evidence="6">
    <location>
        <begin position="298"/>
        <end position="314"/>
    </location>
</feature>
<dbReference type="Pfam" id="PF15277">
    <property type="entry name" value="Sec3-PIP2_bind"/>
    <property type="match status" value="1"/>
</dbReference>
<dbReference type="InterPro" id="IPR048628">
    <property type="entry name" value="Sec3_C"/>
</dbReference>
<keyword evidence="4 5" id="KW-0175">Coiled coil</keyword>
<evidence type="ECO:0000313" key="8">
    <source>
        <dbReference type="EMBL" id="KKA19176.1"/>
    </source>
</evidence>
<reference evidence="8 9" key="1">
    <citation type="submission" date="2015-04" db="EMBL/GenBank/DDBJ databases">
        <authorList>
            <person name="Heijne W.H."/>
            <person name="Fedorova N.D."/>
            <person name="Nierman W.C."/>
            <person name="Vollebregt A.W."/>
            <person name="Zhao Z."/>
            <person name="Wu L."/>
            <person name="Kumar M."/>
            <person name="Stam H."/>
            <person name="van den Berg M.A."/>
            <person name="Pel H.J."/>
        </authorList>
    </citation>
    <scope>NUCLEOTIDE SEQUENCE [LARGE SCALE GENOMIC DNA]</scope>
    <source>
        <strain evidence="8 9">CBS 393.64</strain>
    </source>
</reference>
<feature type="compositionally biased region" description="Polar residues" evidence="6">
    <location>
        <begin position="330"/>
        <end position="341"/>
    </location>
</feature>
<dbReference type="InterPro" id="IPR019160">
    <property type="entry name" value="Sec3_CC"/>
</dbReference>
<evidence type="ECO:0000256" key="2">
    <source>
        <dbReference type="ARBA" id="ARBA00022448"/>
    </source>
</evidence>
<keyword evidence="3" id="KW-0268">Exocytosis</keyword>
<feature type="compositionally biased region" description="Low complexity" evidence="6">
    <location>
        <begin position="232"/>
        <end position="246"/>
    </location>
</feature>
<dbReference type="EMBL" id="LASV01000375">
    <property type="protein sequence ID" value="KKA19176.1"/>
    <property type="molecule type" value="Genomic_DNA"/>
</dbReference>
<feature type="compositionally biased region" description="Basic and acidic residues" evidence="6">
    <location>
        <begin position="555"/>
        <end position="570"/>
    </location>
</feature>
<dbReference type="GeneID" id="25319148"/>
<evidence type="ECO:0000256" key="6">
    <source>
        <dbReference type="SAM" id="MobiDB-lite"/>
    </source>
</evidence>
<dbReference type="CDD" id="cd13315">
    <property type="entry name" value="PH_Sec3"/>
    <property type="match status" value="1"/>
</dbReference>
<dbReference type="Proteomes" id="UP000053958">
    <property type="component" value="Unassembled WGS sequence"/>
</dbReference>
<dbReference type="GO" id="GO:0006887">
    <property type="term" value="P:exocytosis"/>
    <property type="evidence" value="ECO:0007669"/>
    <property type="project" value="UniProtKB-KW"/>
</dbReference>
<feature type="compositionally biased region" description="Polar residues" evidence="6">
    <location>
        <begin position="218"/>
        <end position="231"/>
    </location>
</feature>
<comment type="caution">
    <text evidence="8">The sequence shown here is derived from an EMBL/GenBank/DDBJ whole genome shotgun (WGS) entry which is preliminary data.</text>
</comment>
<proteinExistence type="inferred from homology"/>
<evidence type="ECO:0000256" key="5">
    <source>
        <dbReference type="SAM" id="Coils"/>
    </source>
</evidence>
<feature type="region of interest" description="Disordered" evidence="6">
    <location>
        <begin position="1"/>
        <end position="43"/>
    </location>
</feature>
<feature type="compositionally biased region" description="Low complexity" evidence="6">
    <location>
        <begin position="644"/>
        <end position="662"/>
    </location>
</feature>
<dbReference type="RefSeq" id="XP_013325788.1">
    <property type="nucleotide sequence ID" value="XM_013470334.1"/>
</dbReference>
<feature type="compositionally biased region" description="Polar residues" evidence="6">
    <location>
        <begin position="398"/>
        <end position="413"/>
    </location>
</feature>
<dbReference type="InterPro" id="IPR028258">
    <property type="entry name" value="Sec3-PIP2_bind"/>
</dbReference>
<feature type="compositionally biased region" description="Pro residues" evidence="6">
    <location>
        <begin position="470"/>
        <end position="485"/>
    </location>
</feature>
<dbReference type="OrthoDB" id="27109at2759"/>
<dbReference type="FunFam" id="2.30.29.90:FF:000003">
    <property type="entry name" value="Exocyst complex component Sec3"/>
    <property type="match status" value="1"/>
</dbReference>
<dbReference type="GO" id="GO:0005546">
    <property type="term" value="F:phosphatidylinositol-4,5-bisphosphate binding"/>
    <property type="evidence" value="ECO:0007669"/>
    <property type="project" value="TreeGrafter"/>
</dbReference>
<feature type="domain" description="Exocyst complex component Sec3 PIP2-binding N-terminal" evidence="7">
    <location>
        <begin position="95"/>
        <end position="196"/>
    </location>
</feature>
<name>A0A0F4YMX1_RASE3</name>
<dbReference type="PANTHER" id="PTHR16092:SF14">
    <property type="entry name" value="EXOCYST COMPLEX COMPONENT 1 ISOFORM X1"/>
    <property type="match status" value="1"/>
</dbReference>